<dbReference type="AlphaFoldDB" id="A0A1B7XQ35"/>
<comment type="caution">
    <text evidence="8">The sequence shown here is derived from an EMBL/GenBank/DDBJ whole genome shotgun (WGS) entry which is preliminary data.</text>
</comment>
<dbReference type="NCBIfam" id="TIGR00427">
    <property type="entry name" value="NAAT family transporter"/>
    <property type="match status" value="1"/>
</dbReference>
<feature type="transmembrane region" description="Helical" evidence="7">
    <location>
        <begin position="45"/>
        <end position="63"/>
    </location>
</feature>
<keyword evidence="4 7" id="KW-0812">Transmembrane</keyword>
<evidence type="ECO:0000256" key="3">
    <source>
        <dbReference type="ARBA" id="ARBA00022475"/>
    </source>
</evidence>
<dbReference type="RefSeq" id="WP_066851575.1">
    <property type="nucleotide sequence ID" value="NZ_JXMS01000001.1"/>
</dbReference>
<protein>
    <recommendedName>
        <fullName evidence="7">UPF0056 membrane protein</fullName>
    </recommendedName>
</protein>
<evidence type="ECO:0000256" key="5">
    <source>
        <dbReference type="ARBA" id="ARBA00022989"/>
    </source>
</evidence>
<dbReference type="Proteomes" id="UP000091979">
    <property type="component" value="Unassembled WGS sequence"/>
</dbReference>
<dbReference type="OrthoDB" id="21094at2"/>
<evidence type="ECO:0000256" key="2">
    <source>
        <dbReference type="ARBA" id="ARBA00009784"/>
    </source>
</evidence>
<organism evidence="8 9">
    <name type="scientific">Halodesulfovibrio spirochaetisodalis</name>
    <dbReference type="NCBI Taxonomy" id="1560234"/>
    <lineage>
        <taxon>Bacteria</taxon>
        <taxon>Pseudomonadati</taxon>
        <taxon>Thermodesulfobacteriota</taxon>
        <taxon>Desulfovibrionia</taxon>
        <taxon>Desulfovibrionales</taxon>
        <taxon>Desulfovibrionaceae</taxon>
        <taxon>Halodesulfovibrio</taxon>
    </lineage>
</organism>
<keyword evidence="9" id="KW-1185">Reference proteome</keyword>
<feature type="transmembrane region" description="Helical" evidence="7">
    <location>
        <begin position="144"/>
        <end position="168"/>
    </location>
</feature>
<dbReference type="PANTHER" id="PTHR33508">
    <property type="entry name" value="UPF0056 MEMBRANE PROTEIN YHCE"/>
    <property type="match status" value="1"/>
</dbReference>
<accession>A0A1B7XQ35</accession>
<comment type="similarity">
    <text evidence="2 7">Belongs to the UPF0056 (MarC) family.</text>
</comment>
<dbReference type="GO" id="GO:0005886">
    <property type="term" value="C:plasma membrane"/>
    <property type="evidence" value="ECO:0007669"/>
    <property type="project" value="UniProtKB-SubCell"/>
</dbReference>
<evidence type="ECO:0000313" key="8">
    <source>
        <dbReference type="EMBL" id="OBQ57615.1"/>
    </source>
</evidence>
<keyword evidence="6 7" id="KW-0472">Membrane</keyword>
<evidence type="ECO:0000256" key="4">
    <source>
        <dbReference type="ARBA" id="ARBA00022692"/>
    </source>
</evidence>
<comment type="subcellular location">
    <subcellularLocation>
        <location evidence="1 7">Cell membrane</location>
        <topology evidence="1 7">Multi-pass membrane protein</topology>
    </subcellularLocation>
</comment>
<reference evidence="8 9" key="1">
    <citation type="submission" date="2015-01" db="EMBL/GenBank/DDBJ databases">
        <title>Desulfovibrio sp. JC271 draft genome sequence.</title>
        <authorList>
            <person name="Shivani Y."/>
            <person name="Subhash Y."/>
            <person name="Sasikala C."/>
            <person name="Ramana C.V."/>
        </authorList>
    </citation>
    <scope>NUCLEOTIDE SEQUENCE [LARGE SCALE GENOMIC DNA]</scope>
    <source>
        <strain evidence="8 9">JC271</strain>
    </source>
</reference>
<gene>
    <name evidence="8" type="ORF">SP90_00790</name>
</gene>
<feature type="transmembrane region" description="Helical" evidence="7">
    <location>
        <begin position="69"/>
        <end position="88"/>
    </location>
</feature>
<keyword evidence="3" id="KW-1003">Cell membrane</keyword>
<dbReference type="InterPro" id="IPR002771">
    <property type="entry name" value="Multi_antbiot-R_MarC"/>
</dbReference>
<dbReference type="PANTHER" id="PTHR33508:SF10">
    <property type="entry name" value="UPF0056 INNER MEMBRANE PROTEIN YHGN"/>
    <property type="match status" value="1"/>
</dbReference>
<dbReference type="Pfam" id="PF01914">
    <property type="entry name" value="MarC"/>
    <property type="match status" value="1"/>
</dbReference>
<feature type="transmembrane region" description="Helical" evidence="7">
    <location>
        <begin position="12"/>
        <end position="33"/>
    </location>
</feature>
<feature type="transmembrane region" description="Helical" evidence="7">
    <location>
        <begin position="109"/>
        <end position="132"/>
    </location>
</feature>
<evidence type="ECO:0000313" key="9">
    <source>
        <dbReference type="Proteomes" id="UP000091979"/>
    </source>
</evidence>
<dbReference type="PATRIC" id="fig|1560234.3.peg.170"/>
<comment type="caution">
    <text evidence="7">Lacks conserved residue(s) required for the propagation of feature annotation.</text>
</comment>
<sequence length="204" mass="22534">MMDLNWQVIFEIAVTLFLIFDPLGNAAVCLPMLGAFTPKQQRRIMLREVVIALGIILLFMYLGDNLLGLLNIHHSTLRIAGGIILLIISMKMVFPQGNGTPSDLEKDPFIVPIAVPLLAGPSLLAAIMLYAARSQENPHGNIELLTAIFLSWLVTAMILLCSSSLTKILGQRGLRATERLMGLILIFMAVQMLEDGIRMFVETF</sequence>
<evidence type="ECO:0000256" key="6">
    <source>
        <dbReference type="ARBA" id="ARBA00023136"/>
    </source>
</evidence>
<name>A0A1B7XQ35_9BACT</name>
<dbReference type="STRING" id="1560234.SP90_00790"/>
<proteinExistence type="inferred from homology"/>
<keyword evidence="5 7" id="KW-1133">Transmembrane helix</keyword>
<evidence type="ECO:0000256" key="1">
    <source>
        <dbReference type="ARBA" id="ARBA00004651"/>
    </source>
</evidence>
<evidence type="ECO:0000256" key="7">
    <source>
        <dbReference type="RuleBase" id="RU362048"/>
    </source>
</evidence>
<dbReference type="EMBL" id="JXMS01000001">
    <property type="protein sequence ID" value="OBQ57615.1"/>
    <property type="molecule type" value="Genomic_DNA"/>
</dbReference>